<accession>A0A2T6ANB1</accession>
<dbReference type="EMBL" id="QBKQ01000001">
    <property type="protein sequence ID" value="PTX45312.1"/>
    <property type="molecule type" value="Genomic_DNA"/>
</dbReference>
<evidence type="ECO:0000313" key="1">
    <source>
        <dbReference type="EMBL" id="PTX45312.1"/>
    </source>
</evidence>
<keyword evidence="2" id="KW-1185">Reference proteome</keyword>
<dbReference type="Proteomes" id="UP000244174">
    <property type="component" value="Unassembled WGS sequence"/>
</dbReference>
<evidence type="ECO:0000313" key="2">
    <source>
        <dbReference type="Proteomes" id="UP000244174"/>
    </source>
</evidence>
<comment type="caution">
    <text evidence="1">The sequence shown here is derived from an EMBL/GenBank/DDBJ whole genome shotgun (WGS) entry which is preliminary data.</text>
</comment>
<reference evidence="1 2" key="1">
    <citation type="submission" date="2018-04" db="EMBL/GenBank/DDBJ databases">
        <title>Genomic Encyclopedia of Archaeal and Bacterial Type Strains, Phase II (KMG-II): from individual species to whole genera.</title>
        <authorList>
            <person name="Goeker M."/>
        </authorList>
    </citation>
    <scope>NUCLEOTIDE SEQUENCE [LARGE SCALE GENOMIC DNA]</scope>
    <source>
        <strain evidence="1 2">DSM 23082</strain>
    </source>
</reference>
<name>A0A2T6ANB1_9FLAO</name>
<gene>
    <name evidence="1" type="ORF">C8P64_1307</name>
</gene>
<proteinExistence type="predicted"/>
<dbReference type="AlphaFoldDB" id="A0A2T6ANB1"/>
<organism evidence="1 2">
    <name type="scientific">Christiangramia gaetbulicola</name>
    <dbReference type="NCBI Taxonomy" id="703340"/>
    <lineage>
        <taxon>Bacteria</taxon>
        <taxon>Pseudomonadati</taxon>
        <taxon>Bacteroidota</taxon>
        <taxon>Flavobacteriia</taxon>
        <taxon>Flavobacteriales</taxon>
        <taxon>Flavobacteriaceae</taxon>
        <taxon>Christiangramia</taxon>
    </lineage>
</organism>
<sequence>MTIESEKPVLKAIVTLITREHNFYVRKPGTVGSFKLNTNAIENYLNTRLEKQEKRMVRLETE</sequence>
<protein>
    <submittedName>
        <fullName evidence="1">Uncharacterized protein</fullName>
    </submittedName>
</protein>